<dbReference type="InterPro" id="IPR050924">
    <property type="entry name" value="Peroxiredoxin_BCP/PrxQ"/>
</dbReference>
<dbReference type="EC" id="1.11.1.24" evidence="3"/>
<evidence type="ECO:0000256" key="1">
    <source>
        <dbReference type="ARBA" id="ARBA00003330"/>
    </source>
</evidence>
<dbReference type="Pfam" id="PF00578">
    <property type="entry name" value="AhpC-TSA"/>
    <property type="match status" value="1"/>
</dbReference>
<feature type="active site" description="Cysteine sulfenic acid (-SOH) intermediate; for peroxidase activity" evidence="13">
    <location>
        <position position="57"/>
    </location>
</feature>
<evidence type="ECO:0000256" key="4">
    <source>
        <dbReference type="ARBA" id="ARBA00022559"/>
    </source>
</evidence>
<evidence type="ECO:0000256" key="2">
    <source>
        <dbReference type="ARBA" id="ARBA00011245"/>
    </source>
</evidence>
<dbReference type="InterPro" id="IPR013766">
    <property type="entry name" value="Thioredoxin_domain"/>
</dbReference>
<dbReference type="EMBL" id="JACXWY010000006">
    <property type="protein sequence ID" value="MBD3846579.1"/>
    <property type="molecule type" value="Genomic_DNA"/>
</dbReference>
<keyword evidence="16" id="KW-1185">Reference proteome</keyword>
<evidence type="ECO:0000313" key="16">
    <source>
        <dbReference type="Proteomes" id="UP000619295"/>
    </source>
</evidence>
<organism evidence="15 16">
    <name type="scientific">Bosea spartocytisi</name>
    <dbReference type="NCBI Taxonomy" id="2773451"/>
    <lineage>
        <taxon>Bacteria</taxon>
        <taxon>Pseudomonadati</taxon>
        <taxon>Pseudomonadota</taxon>
        <taxon>Alphaproteobacteria</taxon>
        <taxon>Hyphomicrobiales</taxon>
        <taxon>Boseaceae</taxon>
        <taxon>Bosea</taxon>
    </lineage>
</organism>
<evidence type="ECO:0000256" key="9">
    <source>
        <dbReference type="ARBA" id="ARBA00032824"/>
    </source>
</evidence>
<dbReference type="GO" id="GO:0034599">
    <property type="term" value="P:cellular response to oxidative stress"/>
    <property type="evidence" value="ECO:0007669"/>
    <property type="project" value="TreeGrafter"/>
</dbReference>
<keyword evidence="6" id="KW-0560">Oxidoreductase</keyword>
<dbReference type="PANTHER" id="PTHR42801:SF4">
    <property type="entry name" value="AHPC_TSA FAMILY PROTEIN"/>
    <property type="match status" value="1"/>
</dbReference>
<gene>
    <name evidence="15" type="ORF">IED13_12795</name>
</gene>
<evidence type="ECO:0000256" key="10">
    <source>
        <dbReference type="ARBA" id="ARBA00038489"/>
    </source>
</evidence>
<comment type="subunit">
    <text evidence="2">Monomer.</text>
</comment>
<comment type="catalytic activity">
    <reaction evidence="12">
        <text>a hydroperoxide + [thioredoxin]-dithiol = an alcohol + [thioredoxin]-disulfide + H2O</text>
        <dbReference type="Rhea" id="RHEA:62620"/>
        <dbReference type="Rhea" id="RHEA-COMP:10698"/>
        <dbReference type="Rhea" id="RHEA-COMP:10700"/>
        <dbReference type="ChEBI" id="CHEBI:15377"/>
        <dbReference type="ChEBI" id="CHEBI:29950"/>
        <dbReference type="ChEBI" id="CHEBI:30879"/>
        <dbReference type="ChEBI" id="CHEBI:35924"/>
        <dbReference type="ChEBI" id="CHEBI:50058"/>
        <dbReference type="EC" id="1.11.1.24"/>
    </reaction>
</comment>
<comment type="similarity">
    <text evidence="10">Belongs to the peroxiredoxin family. BCP/PrxQ subfamily.</text>
</comment>
<reference evidence="15" key="1">
    <citation type="submission" date="2020-09" db="EMBL/GenBank/DDBJ databases">
        <title>Bosea spartocytisi sp. nov. a root nodule endophyte of Spartocytisus supranubius in the high mountain ecosystem fo the Teide National Park (Canary Islands, Spain).</title>
        <authorList>
            <person name="Pulido-Suarez L."/>
            <person name="Peix A."/>
            <person name="Igual J.M."/>
            <person name="Socas-Perez N."/>
            <person name="Velazquez E."/>
            <person name="Flores-Felix J.D."/>
            <person name="Leon-Barrios M."/>
        </authorList>
    </citation>
    <scope>NUCLEOTIDE SEQUENCE</scope>
    <source>
        <strain evidence="15">SSUT16</strain>
    </source>
</reference>
<dbReference type="GO" id="GO:0005737">
    <property type="term" value="C:cytoplasm"/>
    <property type="evidence" value="ECO:0007669"/>
    <property type="project" value="TreeGrafter"/>
</dbReference>
<dbReference type="GO" id="GO:0045454">
    <property type="term" value="P:cell redox homeostasis"/>
    <property type="evidence" value="ECO:0007669"/>
    <property type="project" value="TreeGrafter"/>
</dbReference>
<dbReference type="InterPro" id="IPR000866">
    <property type="entry name" value="AhpC/TSA"/>
</dbReference>
<sequence>MPPEGDKRKAETMVLQEGDAAPDFRLPRDGGGEVTLAGFRGRKLVLYAYPKDDTTGCTREAIDFNRLRPDFAACGTEIVGVSPDPATRHDRFKQKYELDLTLLADEGQALANAYGIWVEKSMYGRKFMGIERATFLIDADGRIARIWRKVKVAGHAEAVLAAARAL</sequence>
<feature type="domain" description="Thioredoxin" evidence="14">
    <location>
        <begin position="15"/>
        <end position="166"/>
    </location>
</feature>
<proteinExistence type="inferred from homology"/>
<dbReference type="SUPFAM" id="SSF52833">
    <property type="entry name" value="Thioredoxin-like"/>
    <property type="match status" value="1"/>
</dbReference>
<protein>
    <recommendedName>
        <fullName evidence="3">thioredoxin-dependent peroxiredoxin</fullName>
        <ecNumber evidence="3">1.11.1.24</ecNumber>
    </recommendedName>
    <alternativeName>
        <fullName evidence="9">Thioredoxin peroxidase</fullName>
    </alternativeName>
    <alternativeName>
        <fullName evidence="11">Thioredoxin-dependent peroxiredoxin Bcp</fullName>
    </alternativeName>
</protein>
<dbReference type="PIRSF" id="PIRSF000239">
    <property type="entry name" value="AHPC"/>
    <property type="match status" value="1"/>
</dbReference>
<dbReference type="Gene3D" id="3.40.30.10">
    <property type="entry name" value="Glutaredoxin"/>
    <property type="match status" value="1"/>
</dbReference>
<evidence type="ECO:0000313" key="15">
    <source>
        <dbReference type="EMBL" id="MBD3846579.1"/>
    </source>
</evidence>
<keyword evidence="5" id="KW-0049">Antioxidant</keyword>
<keyword evidence="8" id="KW-0676">Redox-active center</keyword>
<keyword evidence="7" id="KW-1015">Disulfide bond</keyword>
<evidence type="ECO:0000256" key="6">
    <source>
        <dbReference type="ARBA" id="ARBA00023002"/>
    </source>
</evidence>
<evidence type="ECO:0000256" key="13">
    <source>
        <dbReference type="PIRSR" id="PIRSR000239-1"/>
    </source>
</evidence>
<dbReference type="CDD" id="cd03017">
    <property type="entry name" value="PRX_BCP"/>
    <property type="match status" value="1"/>
</dbReference>
<name>A0A927E958_9HYPH</name>
<evidence type="ECO:0000256" key="8">
    <source>
        <dbReference type="ARBA" id="ARBA00023284"/>
    </source>
</evidence>
<dbReference type="PANTHER" id="PTHR42801">
    <property type="entry name" value="THIOREDOXIN-DEPENDENT PEROXIDE REDUCTASE"/>
    <property type="match status" value="1"/>
</dbReference>
<dbReference type="FunFam" id="3.40.30.10:FF:000007">
    <property type="entry name" value="Thioredoxin-dependent thiol peroxidase"/>
    <property type="match status" value="1"/>
</dbReference>
<comment type="caution">
    <text evidence="15">The sequence shown here is derived from an EMBL/GenBank/DDBJ whole genome shotgun (WGS) entry which is preliminary data.</text>
</comment>
<evidence type="ECO:0000259" key="14">
    <source>
        <dbReference type="PROSITE" id="PS51352"/>
    </source>
</evidence>
<dbReference type="InterPro" id="IPR036249">
    <property type="entry name" value="Thioredoxin-like_sf"/>
</dbReference>
<evidence type="ECO:0000256" key="5">
    <source>
        <dbReference type="ARBA" id="ARBA00022862"/>
    </source>
</evidence>
<keyword evidence="4" id="KW-0575">Peroxidase</keyword>
<dbReference type="PROSITE" id="PS51352">
    <property type="entry name" value="THIOREDOXIN_2"/>
    <property type="match status" value="1"/>
</dbReference>
<evidence type="ECO:0000256" key="11">
    <source>
        <dbReference type="ARBA" id="ARBA00042639"/>
    </source>
</evidence>
<comment type="function">
    <text evidence="1">Thiol-specific peroxidase that catalyzes the reduction of hydrogen peroxide and organic hydroperoxides to water and alcohols, respectively. Plays a role in cell protection against oxidative stress by detoxifying peroxides and as sensor of hydrogen peroxide-mediated signaling events.</text>
</comment>
<evidence type="ECO:0000256" key="7">
    <source>
        <dbReference type="ARBA" id="ARBA00023157"/>
    </source>
</evidence>
<dbReference type="GO" id="GO:0008379">
    <property type="term" value="F:thioredoxin peroxidase activity"/>
    <property type="evidence" value="ECO:0007669"/>
    <property type="project" value="TreeGrafter"/>
</dbReference>
<dbReference type="AlphaFoldDB" id="A0A927E958"/>
<dbReference type="Proteomes" id="UP000619295">
    <property type="component" value="Unassembled WGS sequence"/>
</dbReference>
<evidence type="ECO:0000256" key="3">
    <source>
        <dbReference type="ARBA" id="ARBA00013017"/>
    </source>
</evidence>
<dbReference type="InterPro" id="IPR024706">
    <property type="entry name" value="Peroxiredoxin_AhpC-typ"/>
</dbReference>
<accession>A0A927E958</accession>
<evidence type="ECO:0000256" key="12">
    <source>
        <dbReference type="ARBA" id="ARBA00049091"/>
    </source>
</evidence>